<dbReference type="SUPFAM" id="SSF140383">
    <property type="entry name" value="BSD domain-like"/>
    <property type="match status" value="1"/>
</dbReference>
<evidence type="ECO:0000259" key="2">
    <source>
        <dbReference type="PROSITE" id="PS50858"/>
    </source>
</evidence>
<proteinExistence type="predicted"/>
<dbReference type="PROSITE" id="PS50858">
    <property type="entry name" value="BSD"/>
    <property type="match status" value="1"/>
</dbReference>
<reference evidence="3 4" key="1">
    <citation type="submission" date="2023-08" db="EMBL/GenBank/DDBJ databases">
        <title>Annotated Genome Sequence of Vanrija albida AlHP1.</title>
        <authorList>
            <person name="Herzog R."/>
        </authorList>
    </citation>
    <scope>NUCLEOTIDE SEQUENCE [LARGE SCALE GENOMIC DNA]</scope>
    <source>
        <strain evidence="3 4">AlHP1</strain>
    </source>
</reference>
<dbReference type="InterPro" id="IPR051494">
    <property type="entry name" value="BSD_domain-containing"/>
</dbReference>
<feature type="compositionally biased region" description="Low complexity" evidence="1">
    <location>
        <begin position="511"/>
        <end position="521"/>
    </location>
</feature>
<feature type="compositionally biased region" description="Acidic residues" evidence="1">
    <location>
        <begin position="451"/>
        <end position="465"/>
    </location>
</feature>
<dbReference type="InterPro" id="IPR035925">
    <property type="entry name" value="BSD_dom_sf"/>
</dbReference>
<feature type="region of interest" description="Disordered" evidence="1">
    <location>
        <begin position="159"/>
        <end position="182"/>
    </location>
</feature>
<comment type="caution">
    <text evidence="3">The sequence shown here is derived from an EMBL/GenBank/DDBJ whole genome shotgun (WGS) entry which is preliminary data.</text>
</comment>
<organism evidence="3 4">
    <name type="scientific">Vanrija albida</name>
    <dbReference type="NCBI Taxonomy" id="181172"/>
    <lineage>
        <taxon>Eukaryota</taxon>
        <taxon>Fungi</taxon>
        <taxon>Dikarya</taxon>
        <taxon>Basidiomycota</taxon>
        <taxon>Agaricomycotina</taxon>
        <taxon>Tremellomycetes</taxon>
        <taxon>Trichosporonales</taxon>
        <taxon>Trichosporonaceae</taxon>
        <taxon>Vanrija</taxon>
    </lineage>
</organism>
<feature type="region of interest" description="Disordered" evidence="1">
    <location>
        <begin position="323"/>
        <end position="343"/>
    </location>
</feature>
<feature type="compositionally biased region" description="Acidic residues" evidence="1">
    <location>
        <begin position="548"/>
        <end position="557"/>
    </location>
</feature>
<gene>
    <name evidence="3" type="ORF">Q8F55_006577</name>
</gene>
<sequence>MSDKTQPPSREATPGPKADAAATKPADTPATEAPTTDTGDAAAAAAARSSADTIRPAEGAAPRTPLNGLYSGSLEEEVGQVMKGLGSFWGGLKKKSWSTYATLKEDAEKTVAQLQEEAKQLSNSKVEIVRKDEAEWEAEQAEEAEKKKIKAEVERAQREAEAAVKDKGKGKEVDAPPSPTRTTAILDRLSTSTTQFQSTFQTTINNTLAAAKANPALADPAALRAKLAENLHLSSARENLTLSFQQAEKFAEEYLKKGGEIVKDVQQKGGEIVKDVQTKSETWVKDAEQWVEENVKLVAPPDEGQTFVSMGGWDGGDFYSFSTSSPTTETAESRTPRASLSSAAIAGSRKEALLRRLREDKDLLMVDPAGEAETQERRDEFANWIADKWPTAQKDGREEEEGNVGAIRMALVPETLTDEQFWQRYLFHRDMIEAADTKRKLLLQATQEQEATDDFNWDDDDEDDESKASASASGAADKPSRPDSATPTDKGAKTPAASTPVAKDAPPAPAPAAAAAPATAAKSSAGTSPRDSEESFDVVSDQRTATATEDDDDSDWE</sequence>
<keyword evidence="4" id="KW-1185">Reference proteome</keyword>
<feature type="region of interest" description="Disordered" evidence="1">
    <location>
        <begin position="1"/>
        <end position="66"/>
    </location>
</feature>
<name>A0ABR3PYG6_9TREE</name>
<feature type="compositionally biased region" description="Basic and acidic residues" evidence="1">
    <location>
        <begin position="159"/>
        <end position="174"/>
    </location>
</feature>
<dbReference type="InterPro" id="IPR005607">
    <property type="entry name" value="BSD_dom"/>
</dbReference>
<accession>A0ABR3PYG6</accession>
<dbReference type="EMBL" id="JBBXJM010000005">
    <property type="protein sequence ID" value="KAL1407163.1"/>
    <property type="molecule type" value="Genomic_DNA"/>
</dbReference>
<protein>
    <recommendedName>
        <fullName evidence="2">BSD domain-containing protein</fullName>
    </recommendedName>
</protein>
<feature type="compositionally biased region" description="Low complexity" evidence="1">
    <location>
        <begin position="468"/>
        <end position="477"/>
    </location>
</feature>
<dbReference type="GeneID" id="95987620"/>
<evidence type="ECO:0000313" key="3">
    <source>
        <dbReference type="EMBL" id="KAL1407163.1"/>
    </source>
</evidence>
<evidence type="ECO:0000313" key="4">
    <source>
        <dbReference type="Proteomes" id="UP001565368"/>
    </source>
</evidence>
<feature type="compositionally biased region" description="Low complexity" evidence="1">
    <location>
        <begin position="11"/>
        <end position="47"/>
    </location>
</feature>
<dbReference type="PANTHER" id="PTHR16019">
    <property type="entry name" value="SYNAPSE-ASSOCIATED PROTEIN"/>
    <property type="match status" value="1"/>
</dbReference>
<dbReference type="PANTHER" id="PTHR16019:SF5">
    <property type="entry name" value="BSD DOMAIN-CONTAINING PROTEIN 1"/>
    <property type="match status" value="1"/>
</dbReference>
<dbReference type="Gene3D" id="1.10.3970.10">
    <property type="entry name" value="BSD domain"/>
    <property type="match status" value="1"/>
</dbReference>
<feature type="domain" description="BSD" evidence="2">
    <location>
        <begin position="399"/>
        <end position="433"/>
    </location>
</feature>
<feature type="region of interest" description="Disordered" evidence="1">
    <location>
        <begin position="451"/>
        <end position="557"/>
    </location>
</feature>
<dbReference type="Pfam" id="PF03909">
    <property type="entry name" value="BSD"/>
    <property type="match status" value="1"/>
</dbReference>
<evidence type="ECO:0000256" key="1">
    <source>
        <dbReference type="SAM" id="MobiDB-lite"/>
    </source>
</evidence>
<dbReference type="RefSeq" id="XP_069207107.1">
    <property type="nucleotide sequence ID" value="XM_069355036.1"/>
</dbReference>
<dbReference type="Proteomes" id="UP001565368">
    <property type="component" value="Unassembled WGS sequence"/>
</dbReference>